<reference evidence="1 2" key="1">
    <citation type="submission" date="2017-08" db="EMBL/GenBank/DDBJ databases">
        <title>WGS of Clinical strains of the CDC Group NO-1 linked to zoonotic infections in humans.</title>
        <authorList>
            <person name="Bernier A.-M."/>
            <person name="Bernard K."/>
        </authorList>
    </citation>
    <scope>NUCLEOTIDE SEQUENCE [LARGE SCALE GENOMIC DNA]</scope>
    <source>
        <strain evidence="1 2">NML120219</strain>
    </source>
</reference>
<organism evidence="1 2">
    <name type="scientific">Vandammella animalimorsus</name>
    <dbReference type="NCBI Taxonomy" id="2029117"/>
    <lineage>
        <taxon>Bacteria</taxon>
        <taxon>Pseudomonadati</taxon>
        <taxon>Pseudomonadota</taxon>
        <taxon>Betaproteobacteria</taxon>
        <taxon>Burkholderiales</taxon>
        <taxon>Comamonadaceae</taxon>
        <taxon>Vandammella</taxon>
    </lineage>
</organism>
<dbReference type="AlphaFoldDB" id="A0A2A2AX78"/>
<name>A0A2A2AX78_9BURK</name>
<sequence length="123" mass="13576">MHLVVAVTHLQAGQRVGDLGHDIHWVLVPRSLQHLQQLQERLVQKYFRSGKGAGLIASIGVGEVENKVLVRGTRANFNAIAQLLQADGFDLADIELQEQNGSVIWPEQQWAIQPGADLGNERP</sequence>
<evidence type="ECO:0000313" key="1">
    <source>
        <dbReference type="EMBL" id="PAT42373.1"/>
    </source>
</evidence>
<gene>
    <name evidence="1" type="ORF">CK621_09340</name>
</gene>
<dbReference type="EMBL" id="NSJE01000014">
    <property type="protein sequence ID" value="PAT42373.1"/>
    <property type="molecule type" value="Genomic_DNA"/>
</dbReference>
<evidence type="ECO:0000313" key="2">
    <source>
        <dbReference type="Proteomes" id="UP000218439"/>
    </source>
</evidence>
<comment type="caution">
    <text evidence="1">The sequence shown here is derived from an EMBL/GenBank/DDBJ whole genome shotgun (WGS) entry which is preliminary data.</text>
</comment>
<dbReference type="Proteomes" id="UP000218439">
    <property type="component" value="Unassembled WGS sequence"/>
</dbReference>
<proteinExistence type="predicted"/>
<protein>
    <submittedName>
        <fullName evidence="1">Uncharacterized protein</fullName>
    </submittedName>
</protein>
<accession>A0A2A2AX78</accession>